<dbReference type="GeneID" id="14477246"/>
<reference evidence="1 2" key="1">
    <citation type="journal article" date="2013" name="J. Virol.">
        <title>Insights into head-tailed viruses infecting extremely halophilic archaea.</title>
        <authorList>
            <person name="Pietila M.K."/>
            <person name="Laurinmaki P."/>
            <person name="Russell D.A."/>
            <person name="Ko C.C."/>
            <person name="Jacobs-Sera D."/>
            <person name="Butcher S.J."/>
            <person name="Bamford D.H."/>
            <person name="Hendrix R.W."/>
        </authorList>
    </citation>
    <scope>NUCLEOTIDE SEQUENCE [LARGE SCALE GENOMIC DNA]</scope>
</reference>
<protein>
    <submittedName>
        <fullName evidence="1">Uncharacterized protein</fullName>
    </submittedName>
</protein>
<sequence length="96" mass="10616">MAYTVNAGDTVEVECERDDGETKTLEVTVEYNTTQQDESEVMGTPKVKAHTSKSRCGMDVLMYEDGSMRVKPRYNSNGRGRDAVLKGMAMVEEADA</sequence>
<proteinExistence type="predicted"/>
<dbReference type="EMBL" id="KC117377">
    <property type="protein sequence ID" value="AGC34375.1"/>
    <property type="molecule type" value="Genomic_DNA"/>
</dbReference>
<dbReference type="RefSeq" id="YP_007378909.1">
    <property type="nucleotide sequence ID" value="NC_020158.1"/>
</dbReference>
<keyword evidence="2" id="KW-1185">Reference proteome</keyword>
<evidence type="ECO:0000313" key="2">
    <source>
        <dbReference type="Proteomes" id="UP000011137"/>
    </source>
</evidence>
<gene>
    <name evidence="1" type="primary">3</name>
    <name evidence="1" type="ORF">HVTV1_3</name>
</gene>
<dbReference type="OrthoDB" id="33691at10239"/>
<dbReference type="Proteomes" id="UP000011137">
    <property type="component" value="Segment"/>
</dbReference>
<dbReference type="KEGG" id="vg:14477246"/>
<evidence type="ECO:0000313" key="1">
    <source>
        <dbReference type="EMBL" id="AGC34375.1"/>
    </source>
</evidence>
<organism evidence="1 2">
    <name type="scientific">Haloarcula vallismortis tailed virus 1</name>
    <dbReference type="NCBI Taxonomy" id="1262528"/>
    <lineage>
        <taxon>Viruses</taxon>
        <taxon>Duplodnaviria</taxon>
        <taxon>Heunggongvirae</taxon>
        <taxon>Uroviricota</taxon>
        <taxon>Caudoviricetes</taxon>
        <taxon>Thumleimavirales</taxon>
        <taxon>Druskaviridae</taxon>
        <taxon>Tredecimvirus</taxon>
        <taxon>Tredecimvirus thailandense</taxon>
        <taxon>Tredecimvirus HVTV1</taxon>
    </lineage>
</organism>
<name>L7TK66_9CAUD</name>
<accession>L7TK66</accession>